<name>A0ABU8WEC3_9BURK</name>
<sequence>MTLLEAEAATRADPPVSGPTRHVPFLEMIGMRRERVGNGEAVVVLDLHPDLLNNHGAGHGGVVMTLLDSAMANAALSKVDFMREVVTIDMHIGFMRPSAGRLRVTGRATGGGRSVCFCEAEMTDDSGKVVAKAMGTFRYRSPRDGAAPATAPGAALRETEPTP</sequence>
<protein>
    <submittedName>
        <fullName evidence="5">PaaI family thioesterase</fullName>
        <ecNumber evidence="5">3.1.2.-</ecNumber>
    </submittedName>
</protein>
<evidence type="ECO:0000256" key="2">
    <source>
        <dbReference type="ARBA" id="ARBA00022801"/>
    </source>
</evidence>
<dbReference type="InterPro" id="IPR029069">
    <property type="entry name" value="HotDog_dom_sf"/>
</dbReference>
<dbReference type="InterPro" id="IPR039298">
    <property type="entry name" value="ACOT13"/>
</dbReference>
<reference evidence="5 6" key="1">
    <citation type="submission" date="2024-03" db="EMBL/GenBank/DDBJ databases">
        <title>Novel species of the genus Variovorax.</title>
        <authorList>
            <person name="Liu Q."/>
            <person name="Xin Y.-H."/>
        </authorList>
    </citation>
    <scope>NUCLEOTIDE SEQUENCE [LARGE SCALE GENOMIC DNA]</scope>
    <source>
        <strain evidence="5 6">KACC 18900</strain>
    </source>
</reference>
<accession>A0ABU8WEC3</accession>
<dbReference type="PANTHER" id="PTHR21660:SF1">
    <property type="entry name" value="ACYL-COENZYME A THIOESTERASE 13"/>
    <property type="match status" value="1"/>
</dbReference>
<dbReference type="CDD" id="cd03443">
    <property type="entry name" value="PaaI_thioesterase"/>
    <property type="match status" value="1"/>
</dbReference>
<feature type="region of interest" description="Disordered" evidence="3">
    <location>
        <begin position="1"/>
        <end position="20"/>
    </location>
</feature>
<dbReference type="PANTHER" id="PTHR21660">
    <property type="entry name" value="THIOESTERASE SUPERFAMILY MEMBER-RELATED"/>
    <property type="match status" value="1"/>
</dbReference>
<dbReference type="Gene3D" id="3.10.129.10">
    <property type="entry name" value="Hotdog Thioesterase"/>
    <property type="match status" value="1"/>
</dbReference>
<gene>
    <name evidence="5" type="ORF">WKW82_04285</name>
</gene>
<evidence type="ECO:0000256" key="3">
    <source>
        <dbReference type="SAM" id="MobiDB-lite"/>
    </source>
</evidence>
<dbReference type="SUPFAM" id="SSF54637">
    <property type="entry name" value="Thioesterase/thiol ester dehydrase-isomerase"/>
    <property type="match status" value="1"/>
</dbReference>
<feature type="region of interest" description="Disordered" evidence="3">
    <location>
        <begin position="141"/>
        <end position="163"/>
    </location>
</feature>
<dbReference type="RefSeq" id="WP_340341014.1">
    <property type="nucleotide sequence ID" value="NZ_JBBKZT010000002.1"/>
</dbReference>
<evidence type="ECO:0000313" key="6">
    <source>
        <dbReference type="Proteomes" id="UP001385892"/>
    </source>
</evidence>
<dbReference type="InterPro" id="IPR006683">
    <property type="entry name" value="Thioestr_dom"/>
</dbReference>
<evidence type="ECO:0000313" key="5">
    <source>
        <dbReference type="EMBL" id="MEJ8845848.1"/>
    </source>
</evidence>
<comment type="caution">
    <text evidence="5">The sequence shown here is derived from an EMBL/GenBank/DDBJ whole genome shotgun (WGS) entry which is preliminary data.</text>
</comment>
<dbReference type="InterPro" id="IPR003736">
    <property type="entry name" value="PAAI_dom"/>
</dbReference>
<keyword evidence="6" id="KW-1185">Reference proteome</keyword>
<dbReference type="EMBL" id="JBBKZT010000002">
    <property type="protein sequence ID" value="MEJ8845848.1"/>
    <property type="molecule type" value="Genomic_DNA"/>
</dbReference>
<dbReference type="NCBIfam" id="TIGR00369">
    <property type="entry name" value="unchar_dom_1"/>
    <property type="match status" value="1"/>
</dbReference>
<comment type="similarity">
    <text evidence="1">Belongs to the thioesterase PaaI family.</text>
</comment>
<organism evidence="5 6">
    <name type="scientific">Variovorax rhizosphaerae</name>
    <dbReference type="NCBI Taxonomy" id="1836200"/>
    <lineage>
        <taxon>Bacteria</taxon>
        <taxon>Pseudomonadati</taxon>
        <taxon>Pseudomonadota</taxon>
        <taxon>Betaproteobacteria</taxon>
        <taxon>Burkholderiales</taxon>
        <taxon>Comamonadaceae</taxon>
        <taxon>Variovorax</taxon>
    </lineage>
</organism>
<dbReference type="Pfam" id="PF03061">
    <property type="entry name" value="4HBT"/>
    <property type="match status" value="1"/>
</dbReference>
<evidence type="ECO:0000259" key="4">
    <source>
        <dbReference type="Pfam" id="PF03061"/>
    </source>
</evidence>
<feature type="compositionally biased region" description="Low complexity" evidence="3">
    <location>
        <begin position="145"/>
        <end position="155"/>
    </location>
</feature>
<proteinExistence type="inferred from homology"/>
<feature type="domain" description="Thioesterase" evidence="4">
    <location>
        <begin position="56"/>
        <end position="131"/>
    </location>
</feature>
<keyword evidence="2 5" id="KW-0378">Hydrolase</keyword>
<evidence type="ECO:0000256" key="1">
    <source>
        <dbReference type="ARBA" id="ARBA00008324"/>
    </source>
</evidence>
<dbReference type="EC" id="3.1.2.-" evidence="5"/>
<dbReference type="GO" id="GO:0016787">
    <property type="term" value="F:hydrolase activity"/>
    <property type="evidence" value="ECO:0007669"/>
    <property type="project" value="UniProtKB-KW"/>
</dbReference>
<dbReference type="Proteomes" id="UP001385892">
    <property type="component" value="Unassembled WGS sequence"/>
</dbReference>